<proteinExistence type="predicted"/>
<feature type="domain" description="Glycosyltransferase subfamily 4-like N-terminal" evidence="1">
    <location>
        <begin position="15"/>
        <end position="173"/>
    </location>
</feature>
<dbReference type="PANTHER" id="PTHR45947">
    <property type="entry name" value="SULFOQUINOVOSYL TRANSFERASE SQD2"/>
    <property type="match status" value="1"/>
</dbReference>
<dbReference type="InterPro" id="IPR050194">
    <property type="entry name" value="Glycosyltransferase_grp1"/>
</dbReference>
<gene>
    <name evidence="2" type="ORF">CF15_08170</name>
</gene>
<organism evidence="2 3">
    <name type="scientific">Pyrodictium occultum</name>
    <dbReference type="NCBI Taxonomy" id="2309"/>
    <lineage>
        <taxon>Archaea</taxon>
        <taxon>Thermoproteota</taxon>
        <taxon>Thermoprotei</taxon>
        <taxon>Desulfurococcales</taxon>
        <taxon>Pyrodictiaceae</taxon>
        <taxon>Pyrodictium</taxon>
    </lineage>
</organism>
<reference evidence="2 3" key="1">
    <citation type="submission" date="2015-11" db="EMBL/GenBank/DDBJ databases">
        <title>Genome sequence of Pyrodictium occultum PL-19, a marine hyperthermophilic archaeon isolated from Volcano, Italy.</title>
        <authorList>
            <person name="Utturkar S."/>
            <person name="Huber H."/>
            <person name="Leptihn S."/>
            <person name="Brown S."/>
            <person name="Stetter K.O."/>
            <person name="Podar M."/>
        </authorList>
    </citation>
    <scope>NUCLEOTIDE SEQUENCE [LARGE SCALE GENOMIC DNA]</scope>
    <source>
        <strain evidence="2 3">PL-19</strain>
    </source>
</reference>
<dbReference type="InterPro" id="IPR028098">
    <property type="entry name" value="Glyco_trans_4-like_N"/>
</dbReference>
<sequence length="385" mass="42522">MRVGIVSSYPPTHCGIGEYTRMLAAALRSVDPGVEVLVFSDRSLREPWVNDYAGARVVPLFERGSGAGVEDLPDALAEAGGVDVLHVQHDYSLYGYSDAVLRAALRAREEGLAARVVFTMHTVHHPYTPEREALGLQSRLGPVDAVVVHSPLQEFELRSQGVPGSRLARIPHGTRFNPYLGLPRHQLLQRLGLGSLRGALVVVPGFLKRDKGLDTLLEALRLLGGGGGPAPTLVVAGEVWDRGLLGTLEEIGRLVNLVLLERYLEHRELLMLLAAADLVLLPYRHTRFYSVSGMLHLALGGMRPVIGTRVPKLAELYQYAPRLTTPPGSPGALARLLRWALRHYETVVTYMSFLYSYAARTEWRRVARRHLRLYRRLLRGGHAAG</sequence>
<protein>
    <recommendedName>
        <fullName evidence="1">Glycosyltransferase subfamily 4-like N-terminal domain-containing protein</fullName>
    </recommendedName>
</protein>
<keyword evidence="3" id="KW-1185">Reference proteome</keyword>
<name>A0A0V8RRR6_PYROC</name>
<dbReference type="EMBL" id="LNTB01000002">
    <property type="protein sequence ID" value="KSW10747.1"/>
    <property type="molecule type" value="Genomic_DNA"/>
</dbReference>
<accession>A0A0V8RRR6</accession>
<dbReference type="Proteomes" id="UP000053352">
    <property type="component" value="Unassembled WGS sequence"/>
</dbReference>
<dbReference type="AlphaFoldDB" id="A0A0V8RRR6"/>
<comment type="caution">
    <text evidence="2">The sequence shown here is derived from an EMBL/GenBank/DDBJ whole genome shotgun (WGS) entry which is preliminary data.</text>
</comment>
<dbReference type="Gene3D" id="3.40.50.2000">
    <property type="entry name" value="Glycogen Phosphorylase B"/>
    <property type="match status" value="2"/>
</dbReference>
<dbReference type="PANTHER" id="PTHR45947:SF3">
    <property type="entry name" value="SULFOQUINOVOSYL TRANSFERASE SQD2"/>
    <property type="match status" value="1"/>
</dbReference>
<dbReference type="GO" id="GO:0016757">
    <property type="term" value="F:glycosyltransferase activity"/>
    <property type="evidence" value="ECO:0007669"/>
    <property type="project" value="TreeGrafter"/>
</dbReference>
<evidence type="ECO:0000313" key="3">
    <source>
        <dbReference type="Proteomes" id="UP000053352"/>
    </source>
</evidence>
<evidence type="ECO:0000259" key="1">
    <source>
        <dbReference type="Pfam" id="PF13439"/>
    </source>
</evidence>
<dbReference type="STRING" id="2309.CF15_08170"/>
<dbReference type="Pfam" id="PF13692">
    <property type="entry name" value="Glyco_trans_1_4"/>
    <property type="match status" value="1"/>
</dbReference>
<dbReference type="Pfam" id="PF13439">
    <property type="entry name" value="Glyco_transf_4"/>
    <property type="match status" value="1"/>
</dbReference>
<evidence type="ECO:0000313" key="2">
    <source>
        <dbReference type="EMBL" id="KSW10747.1"/>
    </source>
</evidence>
<dbReference type="SUPFAM" id="SSF53756">
    <property type="entry name" value="UDP-Glycosyltransferase/glycogen phosphorylase"/>
    <property type="match status" value="1"/>
</dbReference>